<dbReference type="RefSeq" id="WP_203707210.1">
    <property type="nucleotide sequence ID" value="NZ_BAAALU010000008.1"/>
</dbReference>
<protein>
    <submittedName>
        <fullName evidence="2">Fe-S oxidoreductase</fullName>
    </submittedName>
</protein>
<proteinExistence type="predicted"/>
<dbReference type="InterPro" id="IPR004017">
    <property type="entry name" value="Cys_rich_dom"/>
</dbReference>
<feature type="domain" description="Cysteine-rich" evidence="1">
    <location>
        <begin position="3"/>
        <end position="83"/>
    </location>
</feature>
<accession>A0ABQ4CC99</accession>
<dbReference type="Pfam" id="PF02754">
    <property type="entry name" value="CCG"/>
    <property type="match status" value="2"/>
</dbReference>
<comment type="caution">
    <text evidence="2">The sequence shown here is derived from an EMBL/GenBank/DDBJ whole genome shotgun (WGS) entry which is preliminary data.</text>
</comment>
<keyword evidence="3" id="KW-1185">Reference proteome</keyword>
<dbReference type="PANTHER" id="PTHR30296:SF0">
    <property type="entry name" value="LACTATE UTILIZATION PROTEIN A"/>
    <property type="match status" value="1"/>
</dbReference>
<gene>
    <name evidence="2" type="ORF">Air01nite_64910</name>
</gene>
<organism evidence="2 3">
    <name type="scientific">Asanoa iriomotensis</name>
    <dbReference type="NCBI Taxonomy" id="234613"/>
    <lineage>
        <taxon>Bacteria</taxon>
        <taxon>Bacillati</taxon>
        <taxon>Actinomycetota</taxon>
        <taxon>Actinomycetes</taxon>
        <taxon>Micromonosporales</taxon>
        <taxon>Micromonosporaceae</taxon>
        <taxon>Asanoa</taxon>
    </lineage>
</organism>
<sequence length="234" mass="24904">MRIALFVTCVNDLMFPDTGKAVVTVLERLGHQVEFPLAQSCCGQMHANSGYREEALPLVANFVKTFSAYDAIVAPSASCVAMVRESYPRLAPSPSVSAVAERTYELSEFLVDELGVTDVGARFPHRVTYHPTCHGLRMLRLGDRPRRLLEAVEGLSLTPLSGAEECCGFGGTFALKNPGVSGAMLADKCAAVVATSAEYLAAADNSCLTHIGGGLSRGSSPVKPIHYAQILASR</sequence>
<dbReference type="PANTHER" id="PTHR30296">
    <property type="entry name" value="UNCHARACTERIZED PROTEIN YKGE"/>
    <property type="match status" value="1"/>
</dbReference>
<evidence type="ECO:0000259" key="1">
    <source>
        <dbReference type="Pfam" id="PF02754"/>
    </source>
</evidence>
<feature type="domain" description="Cysteine-rich" evidence="1">
    <location>
        <begin position="127"/>
        <end position="211"/>
    </location>
</feature>
<reference evidence="2 3" key="1">
    <citation type="submission" date="2021-01" db="EMBL/GenBank/DDBJ databases">
        <title>Whole genome shotgun sequence of Asanoa iriomotensis NBRC 100142.</title>
        <authorList>
            <person name="Komaki H."/>
            <person name="Tamura T."/>
        </authorList>
    </citation>
    <scope>NUCLEOTIDE SEQUENCE [LARGE SCALE GENOMIC DNA]</scope>
    <source>
        <strain evidence="2 3">NBRC 100142</strain>
    </source>
</reference>
<evidence type="ECO:0000313" key="2">
    <source>
        <dbReference type="EMBL" id="GIF60396.1"/>
    </source>
</evidence>
<evidence type="ECO:0000313" key="3">
    <source>
        <dbReference type="Proteomes" id="UP000624325"/>
    </source>
</evidence>
<dbReference type="Proteomes" id="UP000624325">
    <property type="component" value="Unassembled WGS sequence"/>
</dbReference>
<dbReference type="EMBL" id="BONC01000066">
    <property type="protein sequence ID" value="GIF60396.1"/>
    <property type="molecule type" value="Genomic_DNA"/>
</dbReference>
<name>A0ABQ4CC99_9ACTN</name>